<evidence type="ECO:0000256" key="2">
    <source>
        <dbReference type="SAM" id="MobiDB-lite"/>
    </source>
</evidence>
<dbReference type="InterPro" id="IPR005247">
    <property type="entry name" value="YbhB_YbcL/LppC-like"/>
</dbReference>
<dbReference type="NCBIfam" id="TIGR00481">
    <property type="entry name" value="YbhB/YbcL family Raf kinase inhibitor-like protein"/>
    <property type="match status" value="1"/>
</dbReference>
<name>A0A5S4H2A2_9ACTN</name>
<proteinExistence type="inferred from homology"/>
<dbReference type="Gene3D" id="3.90.280.10">
    <property type="entry name" value="PEBP-like"/>
    <property type="match status" value="1"/>
</dbReference>
<dbReference type="AlphaFoldDB" id="A0A5S4H2A2"/>
<accession>A0A5S4H2A2</accession>
<dbReference type="InterPro" id="IPR008914">
    <property type="entry name" value="PEBP"/>
</dbReference>
<sequence>MEEMMLRSTAFNDHTLMPSEYSHDRGDVSPPLEWSEPPEEVVELALACEDPDAPAGTFAHWLLAGIDPVTTGLEAGERPTGAVAGRNDYGTAGYGGPKPPAGDDPHRYFFRLYGLSEPSGLRAGFTAEDLRDALQEKVVAAGTLVGTFVR</sequence>
<evidence type="ECO:0000313" key="4">
    <source>
        <dbReference type="Proteomes" id="UP000305238"/>
    </source>
</evidence>
<keyword evidence="4" id="KW-1185">Reference proteome</keyword>
<evidence type="ECO:0000313" key="3">
    <source>
        <dbReference type="EMBL" id="TMR38831.1"/>
    </source>
</evidence>
<dbReference type="RefSeq" id="WP_138637060.1">
    <property type="nucleotide sequence ID" value="NZ_JASWDG010000068.1"/>
</dbReference>
<dbReference type="CDD" id="cd00865">
    <property type="entry name" value="PEBP_bact_arch"/>
    <property type="match status" value="1"/>
</dbReference>
<dbReference type="InterPro" id="IPR036610">
    <property type="entry name" value="PEBP-like_sf"/>
</dbReference>
<dbReference type="Proteomes" id="UP000305238">
    <property type="component" value="Unassembled WGS sequence"/>
</dbReference>
<dbReference type="PANTHER" id="PTHR30289:SF1">
    <property type="entry name" value="PEBP (PHOSPHATIDYLETHANOLAMINE-BINDING PROTEIN) FAMILY PROTEIN"/>
    <property type="match status" value="1"/>
</dbReference>
<dbReference type="SUPFAM" id="SSF49777">
    <property type="entry name" value="PEBP-like"/>
    <property type="match status" value="1"/>
</dbReference>
<dbReference type="EMBL" id="VCKZ01000097">
    <property type="protein sequence ID" value="TMR38831.1"/>
    <property type="molecule type" value="Genomic_DNA"/>
</dbReference>
<protein>
    <submittedName>
        <fullName evidence="3">YbhB/YbcL family Raf kinase inhibitor-like protein</fullName>
    </submittedName>
</protein>
<gene>
    <name evidence="3" type="ORF">ETD96_15535</name>
</gene>
<organism evidence="3 4">
    <name type="scientific">Actinomadura geliboluensis</name>
    <dbReference type="NCBI Taxonomy" id="882440"/>
    <lineage>
        <taxon>Bacteria</taxon>
        <taxon>Bacillati</taxon>
        <taxon>Actinomycetota</taxon>
        <taxon>Actinomycetes</taxon>
        <taxon>Streptosporangiales</taxon>
        <taxon>Thermomonosporaceae</taxon>
        <taxon>Actinomadura</taxon>
    </lineage>
</organism>
<dbReference type="Pfam" id="PF01161">
    <property type="entry name" value="PBP"/>
    <property type="match status" value="1"/>
</dbReference>
<dbReference type="OrthoDB" id="9797506at2"/>
<dbReference type="PANTHER" id="PTHR30289">
    <property type="entry name" value="UNCHARACTERIZED PROTEIN YBCL-RELATED"/>
    <property type="match status" value="1"/>
</dbReference>
<evidence type="ECO:0000256" key="1">
    <source>
        <dbReference type="ARBA" id="ARBA00007120"/>
    </source>
</evidence>
<reference evidence="3 4" key="1">
    <citation type="submission" date="2019-05" db="EMBL/GenBank/DDBJ databases">
        <title>Draft genome sequence of Actinomadura geliboluensis A8036.</title>
        <authorList>
            <person name="Saricaoglu S."/>
            <person name="Isik K."/>
        </authorList>
    </citation>
    <scope>NUCLEOTIDE SEQUENCE [LARGE SCALE GENOMIC DNA]</scope>
    <source>
        <strain evidence="3 4">A8036</strain>
    </source>
</reference>
<comment type="similarity">
    <text evidence="1">Belongs to the UPF0098 family.</text>
</comment>
<comment type="caution">
    <text evidence="3">The sequence shown here is derived from an EMBL/GenBank/DDBJ whole genome shotgun (WGS) entry which is preliminary data.</text>
</comment>
<feature type="region of interest" description="Disordered" evidence="2">
    <location>
        <begin position="73"/>
        <end position="101"/>
    </location>
</feature>